<dbReference type="HOGENOM" id="CLU_174975_0_0_1"/>
<organism evidence="1 2">
    <name type="scientific">Hydnomerulius pinastri MD-312</name>
    <dbReference type="NCBI Taxonomy" id="994086"/>
    <lineage>
        <taxon>Eukaryota</taxon>
        <taxon>Fungi</taxon>
        <taxon>Dikarya</taxon>
        <taxon>Basidiomycota</taxon>
        <taxon>Agaricomycotina</taxon>
        <taxon>Agaricomycetes</taxon>
        <taxon>Agaricomycetidae</taxon>
        <taxon>Boletales</taxon>
        <taxon>Boletales incertae sedis</taxon>
        <taxon>Leucogyrophana</taxon>
    </lineage>
</organism>
<dbReference type="AlphaFoldDB" id="A0A0C9W5G6"/>
<dbReference type="Proteomes" id="UP000053820">
    <property type="component" value="Unassembled WGS sequence"/>
</dbReference>
<evidence type="ECO:0000313" key="2">
    <source>
        <dbReference type="Proteomes" id="UP000053820"/>
    </source>
</evidence>
<sequence length="107" mass="12586">KKKQAEDILTMFSECCTVKFCHSDGKVETLKGHWCNECRKDEEFLLKNSKQKVFHIGSNLSCHQHIRSHYETYKVRCTERKIQVHHHAVPHNVVRTKEAVKKKARQG</sequence>
<accession>A0A0C9W5G6</accession>
<dbReference type="OrthoDB" id="2692481at2759"/>
<feature type="non-terminal residue" evidence="1">
    <location>
        <position position="107"/>
    </location>
</feature>
<proteinExistence type="predicted"/>
<keyword evidence="2" id="KW-1185">Reference proteome</keyword>
<reference evidence="1 2" key="1">
    <citation type="submission" date="2014-04" db="EMBL/GenBank/DDBJ databases">
        <title>Evolutionary Origins and Diversification of the Mycorrhizal Mutualists.</title>
        <authorList>
            <consortium name="DOE Joint Genome Institute"/>
            <consortium name="Mycorrhizal Genomics Consortium"/>
            <person name="Kohler A."/>
            <person name="Kuo A."/>
            <person name="Nagy L.G."/>
            <person name="Floudas D."/>
            <person name="Copeland A."/>
            <person name="Barry K.W."/>
            <person name="Cichocki N."/>
            <person name="Veneault-Fourrey C."/>
            <person name="LaButti K."/>
            <person name="Lindquist E.A."/>
            <person name="Lipzen A."/>
            <person name="Lundell T."/>
            <person name="Morin E."/>
            <person name="Murat C."/>
            <person name="Riley R."/>
            <person name="Ohm R."/>
            <person name="Sun H."/>
            <person name="Tunlid A."/>
            <person name="Henrissat B."/>
            <person name="Grigoriev I.V."/>
            <person name="Hibbett D.S."/>
            <person name="Martin F."/>
        </authorList>
    </citation>
    <scope>NUCLEOTIDE SEQUENCE [LARGE SCALE GENOMIC DNA]</scope>
    <source>
        <strain evidence="1 2">MD-312</strain>
    </source>
</reference>
<evidence type="ECO:0000313" key="1">
    <source>
        <dbReference type="EMBL" id="KIJ61933.1"/>
    </source>
</evidence>
<gene>
    <name evidence="1" type="ORF">HYDPIDRAFT_70921</name>
</gene>
<name>A0A0C9W5G6_9AGAM</name>
<feature type="non-terminal residue" evidence="1">
    <location>
        <position position="1"/>
    </location>
</feature>
<dbReference type="EMBL" id="KN839858">
    <property type="protein sequence ID" value="KIJ61933.1"/>
    <property type="molecule type" value="Genomic_DNA"/>
</dbReference>
<protein>
    <submittedName>
        <fullName evidence="1">Uncharacterized protein</fullName>
    </submittedName>
</protein>